<evidence type="ECO:0000256" key="2">
    <source>
        <dbReference type="ARBA" id="ARBA00023082"/>
    </source>
</evidence>
<evidence type="ECO:0000259" key="5">
    <source>
        <dbReference type="Pfam" id="PF04542"/>
    </source>
</evidence>
<dbReference type="SUPFAM" id="SSF110221">
    <property type="entry name" value="AbfB domain"/>
    <property type="match status" value="1"/>
</dbReference>
<dbReference type="InterPro" id="IPR014284">
    <property type="entry name" value="RNA_pol_sigma-70_dom"/>
</dbReference>
<dbReference type="NCBIfam" id="TIGR02937">
    <property type="entry name" value="sigma70-ECF"/>
    <property type="match status" value="1"/>
</dbReference>
<dbReference type="InterPro" id="IPR039425">
    <property type="entry name" value="RNA_pol_sigma-70-like"/>
</dbReference>
<evidence type="ECO:0000256" key="3">
    <source>
        <dbReference type="ARBA" id="ARBA00023125"/>
    </source>
</evidence>
<keyword evidence="3" id="KW-0238">DNA-binding</keyword>
<dbReference type="SUPFAM" id="SSF88946">
    <property type="entry name" value="Sigma2 domain of RNA polymerase sigma factors"/>
    <property type="match status" value="1"/>
</dbReference>
<evidence type="ECO:0000259" key="6">
    <source>
        <dbReference type="Pfam" id="PF05270"/>
    </source>
</evidence>
<dbReference type="InterPro" id="IPR013325">
    <property type="entry name" value="RNA_pol_sigma_r2"/>
</dbReference>
<dbReference type="EMBL" id="JBHTMK010000076">
    <property type="protein sequence ID" value="MFD1373934.1"/>
    <property type="molecule type" value="Genomic_DNA"/>
</dbReference>
<comment type="caution">
    <text evidence="7">The sequence shown here is derived from an EMBL/GenBank/DDBJ whole genome shotgun (WGS) entry which is preliminary data.</text>
</comment>
<feature type="domain" description="RNA polymerase sigma-70 region 2" evidence="5">
    <location>
        <begin position="22"/>
        <end position="89"/>
    </location>
</feature>
<organism evidence="7 8">
    <name type="scientific">Actinoplanes sichuanensis</name>
    <dbReference type="NCBI Taxonomy" id="512349"/>
    <lineage>
        <taxon>Bacteria</taxon>
        <taxon>Bacillati</taxon>
        <taxon>Actinomycetota</taxon>
        <taxon>Actinomycetes</taxon>
        <taxon>Micromonosporales</taxon>
        <taxon>Micromonosporaceae</taxon>
        <taxon>Actinoplanes</taxon>
    </lineage>
</organism>
<dbReference type="Proteomes" id="UP001597183">
    <property type="component" value="Unassembled WGS sequence"/>
</dbReference>
<proteinExistence type="predicted"/>
<evidence type="ECO:0000313" key="7">
    <source>
        <dbReference type="EMBL" id="MFD1373934.1"/>
    </source>
</evidence>
<keyword evidence="4" id="KW-0804">Transcription</keyword>
<evidence type="ECO:0000256" key="1">
    <source>
        <dbReference type="ARBA" id="ARBA00023015"/>
    </source>
</evidence>
<accession>A0ABW4ATL5</accession>
<dbReference type="Gene3D" id="2.80.10.50">
    <property type="match status" value="1"/>
</dbReference>
<dbReference type="RefSeq" id="WP_317794918.1">
    <property type="nucleotide sequence ID" value="NZ_AP028461.1"/>
</dbReference>
<keyword evidence="1" id="KW-0805">Transcription regulation</keyword>
<dbReference type="PANTHER" id="PTHR43133">
    <property type="entry name" value="RNA POLYMERASE ECF-TYPE SIGMA FACTO"/>
    <property type="match status" value="1"/>
</dbReference>
<evidence type="ECO:0000313" key="8">
    <source>
        <dbReference type="Proteomes" id="UP001597183"/>
    </source>
</evidence>
<reference evidence="8" key="1">
    <citation type="journal article" date="2019" name="Int. J. Syst. Evol. Microbiol.">
        <title>The Global Catalogue of Microorganisms (GCM) 10K type strain sequencing project: providing services to taxonomists for standard genome sequencing and annotation.</title>
        <authorList>
            <consortium name="The Broad Institute Genomics Platform"/>
            <consortium name="The Broad Institute Genome Sequencing Center for Infectious Disease"/>
            <person name="Wu L."/>
            <person name="Ma J."/>
        </authorList>
    </citation>
    <scope>NUCLEOTIDE SEQUENCE [LARGE SCALE GENOMIC DNA]</scope>
    <source>
        <strain evidence="8">CCM 7526</strain>
    </source>
</reference>
<feature type="domain" description="Alpha-L-arabinofuranosidase B arabinose-binding" evidence="6">
    <location>
        <begin position="353"/>
        <end position="481"/>
    </location>
</feature>
<dbReference type="InterPro" id="IPR007934">
    <property type="entry name" value="AbfB_ABD"/>
</dbReference>
<dbReference type="Gene3D" id="1.10.1740.10">
    <property type="match status" value="1"/>
</dbReference>
<dbReference type="Pfam" id="PF04542">
    <property type="entry name" value="Sigma70_r2"/>
    <property type="match status" value="1"/>
</dbReference>
<name>A0ABW4ATL5_9ACTN</name>
<keyword evidence="2" id="KW-0731">Sigma factor</keyword>
<protein>
    <submittedName>
        <fullName evidence="7">Sigma-70 family RNA polymerase sigma factor</fullName>
    </submittedName>
</protein>
<dbReference type="InterPro" id="IPR007627">
    <property type="entry name" value="RNA_pol_sigma70_r2"/>
</dbReference>
<dbReference type="InterPro" id="IPR036195">
    <property type="entry name" value="AbfB_ABD_sf"/>
</dbReference>
<keyword evidence="8" id="KW-1185">Reference proteome</keyword>
<dbReference type="PANTHER" id="PTHR43133:SF8">
    <property type="entry name" value="RNA POLYMERASE SIGMA FACTOR HI_1459-RELATED"/>
    <property type="match status" value="1"/>
</dbReference>
<sequence length="486" mass="52329">MSDRLSTVRAAQAGERRALDALIRAHLPLIYTIVGRALDRHADTDDVVQQILLDVVRDLSTLRSPERFRGWLLVITMREINTHLARRDREQDRTEPLDAARKRPEHFEDLIILRLGLDGQRRALIRSARWLDREDRHLFALWSQEIAGRLTRTEVAEALELSAGHTGVRVHRLREQLEIARSVEAALSLSPRCRELDVWDGTRNSLWRKRLARHVRDCDRCSPATADRIAPEDLLAGLGLVALPAALAAAGHLPVPADPAGPFDFPSAGPSDFAPAARLDGAVPVAGGGSFPVAATIAGLTVAAVVTGAVVVTVADEPSPPAAAIAAATPSPSPAVVRPSSPPAPLTLTGTRSLESAGAPGRYLASGTDRATLLRITADTGRRVTFTVVPGLADRDCVSLRSTDGRYLRHYAFALVPADRDPSDLFEKDATFCPTSTTPGRVTLTSLNYPTRTIHHRGDGAVGIDEPDGTTAFTAAATWIIHQAPS</sequence>
<gene>
    <name evidence="7" type="ORF">ACFQ5G_52135</name>
</gene>
<dbReference type="Pfam" id="PF05270">
    <property type="entry name" value="AbfB"/>
    <property type="match status" value="1"/>
</dbReference>
<evidence type="ECO:0000256" key="4">
    <source>
        <dbReference type="ARBA" id="ARBA00023163"/>
    </source>
</evidence>